<dbReference type="AlphaFoldDB" id="A0A7C8JDL7"/>
<dbReference type="InterPro" id="IPR011047">
    <property type="entry name" value="Quinoprotein_ADH-like_sf"/>
</dbReference>
<comment type="caution">
    <text evidence="2">The sequence shown here is derived from an EMBL/GenBank/DDBJ whole genome shotgun (WGS) entry which is preliminary data.</text>
</comment>
<accession>A0A7C8JDL7</accession>
<proteinExistence type="predicted"/>
<sequence>MVILGALDKALDAVNNLKSLNQGLSALLRDAIFFVNLHSGTISEAPLQLYSSALLFILENNIIKRLFFQSLPAWIPRPQSWHGDWGYCVRDICRAKNIVEDKLVISPDGNLLAFTDGKYTCEVRNAISGRMSQSIFNPGLIHSDRTRTSILSIHFTEDSKYLVVAVNMGRIVLWDLLAGTALKIINLDVDADAGHDPEFSNSLQTPTKAPRSSQSANSAAFSSDTFDVDPIWTDRCPWDFLLMEFEPKTKTLAAVLYNWWPRPDGAHLSILEAVTIIILWDIKSGNIVNTYRYYNEKAPYACAFSVDYKYLAVALPESTVEIWDLTSHSTLQQLKESLDRPKNKVRSFKFSSNGKHLAIGYKDQRLRILDLKCEVYIERYKRTGHIGK</sequence>
<evidence type="ECO:0000313" key="2">
    <source>
        <dbReference type="EMBL" id="KAF3106023.1"/>
    </source>
</evidence>
<dbReference type="InterPro" id="IPR001680">
    <property type="entry name" value="WD40_rpt"/>
</dbReference>
<dbReference type="Pfam" id="PF00400">
    <property type="entry name" value="WD40"/>
    <property type="match status" value="1"/>
</dbReference>
<evidence type="ECO:0000256" key="1">
    <source>
        <dbReference type="SAM" id="MobiDB-lite"/>
    </source>
</evidence>
<dbReference type="InterPro" id="IPR015943">
    <property type="entry name" value="WD40/YVTN_repeat-like_dom_sf"/>
</dbReference>
<dbReference type="EMBL" id="WIQW01000013">
    <property type="protein sequence ID" value="KAF3106023.1"/>
    <property type="molecule type" value="Genomic_DNA"/>
</dbReference>
<dbReference type="SMART" id="SM00320">
    <property type="entry name" value="WD40"/>
    <property type="match status" value="3"/>
</dbReference>
<organism evidence="2 3">
    <name type="scientific">Orbilia oligospora</name>
    <name type="common">Nematode-trapping fungus</name>
    <name type="synonym">Arthrobotrys oligospora</name>
    <dbReference type="NCBI Taxonomy" id="2813651"/>
    <lineage>
        <taxon>Eukaryota</taxon>
        <taxon>Fungi</taxon>
        <taxon>Dikarya</taxon>
        <taxon>Ascomycota</taxon>
        <taxon>Pezizomycotina</taxon>
        <taxon>Orbiliomycetes</taxon>
        <taxon>Orbiliales</taxon>
        <taxon>Orbiliaceae</taxon>
        <taxon>Orbilia</taxon>
    </lineage>
</organism>
<dbReference type="GO" id="GO:0016251">
    <property type="term" value="F:RNA polymerase II general transcription initiation factor activity"/>
    <property type="evidence" value="ECO:0007669"/>
    <property type="project" value="TreeGrafter"/>
</dbReference>
<dbReference type="SUPFAM" id="SSF50998">
    <property type="entry name" value="Quinoprotein alcohol dehydrogenase-like"/>
    <property type="match status" value="1"/>
</dbReference>
<dbReference type="GO" id="GO:0006367">
    <property type="term" value="P:transcription initiation at RNA polymerase II promoter"/>
    <property type="evidence" value="ECO:0007669"/>
    <property type="project" value="TreeGrafter"/>
</dbReference>
<feature type="compositionally biased region" description="Polar residues" evidence="1">
    <location>
        <begin position="199"/>
        <end position="211"/>
    </location>
</feature>
<dbReference type="GO" id="GO:0005669">
    <property type="term" value="C:transcription factor TFIID complex"/>
    <property type="evidence" value="ECO:0007669"/>
    <property type="project" value="TreeGrafter"/>
</dbReference>
<dbReference type="PANTHER" id="PTHR19879:SF1">
    <property type="entry name" value="CANNONBALL-RELATED"/>
    <property type="match status" value="1"/>
</dbReference>
<protein>
    <submittedName>
        <fullName evidence="2">Uncharacterized protein</fullName>
    </submittedName>
</protein>
<evidence type="ECO:0000313" key="3">
    <source>
        <dbReference type="Proteomes" id="UP000475325"/>
    </source>
</evidence>
<dbReference type="Gene3D" id="2.130.10.10">
    <property type="entry name" value="YVTN repeat-like/Quinoprotein amine dehydrogenase"/>
    <property type="match status" value="2"/>
</dbReference>
<feature type="region of interest" description="Disordered" evidence="1">
    <location>
        <begin position="198"/>
        <end position="218"/>
    </location>
</feature>
<gene>
    <name evidence="2" type="ORF">TWF102_001920</name>
</gene>
<dbReference type="PANTHER" id="PTHR19879">
    <property type="entry name" value="TRANSCRIPTION INITIATION FACTOR TFIID"/>
    <property type="match status" value="1"/>
</dbReference>
<name>A0A7C8JDL7_ORBOL</name>
<dbReference type="Proteomes" id="UP000475325">
    <property type="component" value="Unassembled WGS sequence"/>
</dbReference>
<reference evidence="2 3" key="1">
    <citation type="submission" date="2019-06" db="EMBL/GenBank/DDBJ databases">
        <authorList>
            <person name="Palmer J.M."/>
        </authorList>
    </citation>
    <scope>NUCLEOTIDE SEQUENCE [LARGE SCALE GENOMIC DNA]</scope>
    <source>
        <strain evidence="2 3">TWF102</strain>
    </source>
</reference>